<protein>
    <submittedName>
        <fullName evidence="1">Uncharacterized protein</fullName>
    </submittedName>
</protein>
<dbReference type="PROSITE" id="PS51257">
    <property type="entry name" value="PROKAR_LIPOPROTEIN"/>
    <property type="match status" value="1"/>
</dbReference>
<proteinExistence type="predicted"/>
<organism evidence="1 2">
    <name type="scientific">Marivirga aurantiaca</name>
    <dbReference type="NCBI Taxonomy" id="2802615"/>
    <lineage>
        <taxon>Bacteria</taxon>
        <taxon>Pseudomonadati</taxon>
        <taxon>Bacteroidota</taxon>
        <taxon>Cytophagia</taxon>
        <taxon>Cytophagales</taxon>
        <taxon>Marivirgaceae</taxon>
        <taxon>Marivirga</taxon>
    </lineage>
</organism>
<evidence type="ECO:0000313" key="1">
    <source>
        <dbReference type="EMBL" id="MBK6263467.1"/>
    </source>
</evidence>
<gene>
    <name evidence="1" type="ORF">JKA74_00355</name>
</gene>
<dbReference type="RefSeq" id="WP_201429162.1">
    <property type="nucleotide sequence ID" value="NZ_JAEQBW010000001.1"/>
</dbReference>
<reference evidence="1" key="1">
    <citation type="submission" date="2021-01" db="EMBL/GenBank/DDBJ databases">
        <title>Marivirga aurantiaca sp. nov., isolated from intertidal surface sediments.</title>
        <authorList>
            <person name="Zhang M."/>
        </authorList>
    </citation>
    <scope>NUCLEOTIDE SEQUENCE</scope>
    <source>
        <strain evidence="1">S37H4</strain>
    </source>
</reference>
<keyword evidence="2" id="KW-1185">Reference proteome</keyword>
<sequence>MRNIILIFSLIVVIGCNKKVASGNSSSGYREVAYEALDIPQMQFTENISKDYVLGTFQNRADVPGSEPLKYIVIKIADNSVIKKGSIPNGSVKWADDYQLEIVAPPGMPEGNDKTIADYTYRFDVKSGKKIQQATISN</sequence>
<name>A0A934WV21_9BACT</name>
<dbReference type="Proteomes" id="UP000611723">
    <property type="component" value="Unassembled WGS sequence"/>
</dbReference>
<dbReference type="AlphaFoldDB" id="A0A934WV21"/>
<dbReference type="EMBL" id="JAEQBW010000001">
    <property type="protein sequence ID" value="MBK6263467.1"/>
    <property type="molecule type" value="Genomic_DNA"/>
</dbReference>
<evidence type="ECO:0000313" key="2">
    <source>
        <dbReference type="Proteomes" id="UP000611723"/>
    </source>
</evidence>
<accession>A0A934WV21</accession>
<comment type="caution">
    <text evidence="1">The sequence shown here is derived from an EMBL/GenBank/DDBJ whole genome shotgun (WGS) entry which is preliminary data.</text>
</comment>